<dbReference type="PANTHER" id="PTHR31001">
    <property type="entry name" value="UNCHARACTERIZED TRANSCRIPTIONAL REGULATORY PROTEIN"/>
    <property type="match status" value="1"/>
</dbReference>
<evidence type="ECO:0000313" key="5">
    <source>
        <dbReference type="EMBL" id="KTB42957.1"/>
    </source>
</evidence>
<keyword evidence="2" id="KW-0539">Nucleus</keyword>
<dbReference type="GO" id="GO:0003677">
    <property type="term" value="F:DNA binding"/>
    <property type="evidence" value="ECO:0007669"/>
    <property type="project" value="InterPro"/>
</dbReference>
<feature type="domain" description="Xylanolytic transcriptional activator regulatory" evidence="4">
    <location>
        <begin position="256"/>
        <end position="329"/>
    </location>
</feature>
<dbReference type="GO" id="GO:0005634">
    <property type="term" value="C:nucleus"/>
    <property type="evidence" value="ECO:0007669"/>
    <property type="project" value="UniProtKB-SubCell"/>
</dbReference>
<dbReference type="Pfam" id="PF04082">
    <property type="entry name" value="Fungal_trans"/>
    <property type="match status" value="1"/>
</dbReference>
<dbReference type="CDD" id="cd12148">
    <property type="entry name" value="fungal_TF_MHR"/>
    <property type="match status" value="1"/>
</dbReference>
<feature type="compositionally biased region" description="Low complexity" evidence="3">
    <location>
        <begin position="1"/>
        <end position="32"/>
    </location>
</feature>
<organism evidence="5 6">
    <name type="scientific">Moniliophthora roreri</name>
    <name type="common">Frosty pod rot fungus</name>
    <name type="synonym">Monilia roreri</name>
    <dbReference type="NCBI Taxonomy" id="221103"/>
    <lineage>
        <taxon>Eukaryota</taxon>
        <taxon>Fungi</taxon>
        <taxon>Dikarya</taxon>
        <taxon>Basidiomycota</taxon>
        <taxon>Agaricomycotina</taxon>
        <taxon>Agaricomycetes</taxon>
        <taxon>Agaricomycetidae</taxon>
        <taxon>Agaricales</taxon>
        <taxon>Marasmiineae</taxon>
        <taxon>Marasmiaceae</taxon>
        <taxon>Moniliophthora</taxon>
    </lineage>
</organism>
<dbReference type="EMBL" id="LATX01001268">
    <property type="protein sequence ID" value="KTB42957.1"/>
    <property type="molecule type" value="Genomic_DNA"/>
</dbReference>
<dbReference type="Proteomes" id="UP000054988">
    <property type="component" value="Unassembled WGS sequence"/>
</dbReference>
<dbReference type="eggNOG" id="ENOG502SIP3">
    <property type="taxonomic scope" value="Eukaryota"/>
</dbReference>
<name>A0A0W0G323_MONRR</name>
<dbReference type="AlphaFoldDB" id="A0A0W0G323"/>
<evidence type="ECO:0000313" key="6">
    <source>
        <dbReference type="Proteomes" id="UP000054988"/>
    </source>
</evidence>
<dbReference type="InterPro" id="IPR050613">
    <property type="entry name" value="Sec_Metabolite_Reg"/>
</dbReference>
<comment type="subcellular location">
    <subcellularLocation>
        <location evidence="1">Nucleus</location>
    </subcellularLocation>
</comment>
<reference evidence="5 6" key="1">
    <citation type="submission" date="2015-12" db="EMBL/GenBank/DDBJ databases">
        <title>Draft genome sequence of Moniliophthora roreri, the causal agent of frosty pod rot of cacao.</title>
        <authorList>
            <person name="Aime M.C."/>
            <person name="Diaz-Valderrama J.R."/>
            <person name="Kijpornyongpan T."/>
            <person name="Phillips-Mora W."/>
        </authorList>
    </citation>
    <scope>NUCLEOTIDE SEQUENCE [LARGE SCALE GENOMIC DNA]</scope>
    <source>
        <strain evidence="5 6">MCA 2952</strain>
    </source>
</reference>
<sequence>MPLTSTGASSSSSSPNAAASSSSPTDASQTQDSGEDTLIDSFGTLSISSNGESTFLGKTARSEFLIRALSSPTPQTEPDCPRISKKIIGATCTDSDKDPQQLGEELFRLLPPLGEAIRLCEVYLTEGGGLYHPIPREELLDEVLSGIYRAPAYTTFTSENIPQPAPSSSSTLHPKKQCIDHHLLALLYSIFALASLFDPTLPPYSIQAQEYYYLARATCSLQAPFKRTTLRGVEAALHLAIYLELSDWQALGTNSGLPVSGHALRLGLSIGLHLNSARWSLPLIQQQRRNRVFWQLFALDTWMSFSFGRPPNLAPVYIDCPFPSDEGPFASSSPSTSDSLEMSFHSWTYTYTLFIHTILQSCFSASSPSYTLILESDRKIRDFPVPLHLRPNCSTERGAGVDSGPRGRGWQGREMERMLVLCYKENTLLNLHKPFFTSLLFTPSASDGSNPGSPQNVNNQKFLPSLMATYRSAWRILQGLRHLHTVAPGKAARWGVGWSWGLSACIVLCILISRAPSNRLSHSAMEELDAALKVYEEASAAGGRSAANLLETIRCLHKKAKETLSSPTTIPLDRHLTEAELDRLGGKTRLVSPVPNPYSDTSSDEEVEEVAMHATIAEDMDTFGPGFFDGNVPAHAPESSTSGSGAFDFDFGVGSAFSGGGGGTGVGGTELFGVGSPGVLSGMTMGMGMGMGTPVLDASWQSFVEQLGF</sequence>
<accession>A0A0W0G323</accession>
<comment type="caution">
    <text evidence="5">The sequence shown here is derived from an EMBL/GenBank/DDBJ whole genome shotgun (WGS) entry which is preliminary data.</text>
</comment>
<dbReference type="GO" id="GO:0008270">
    <property type="term" value="F:zinc ion binding"/>
    <property type="evidence" value="ECO:0007669"/>
    <property type="project" value="InterPro"/>
</dbReference>
<dbReference type="SMART" id="SM00906">
    <property type="entry name" value="Fungal_trans"/>
    <property type="match status" value="1"/>
</dbReference>
<proteinExistence type="predicted"/>
<dbReference type="InterPro" id="IPR007219">
    <property type="entry name" value="XnlR_reg_dom"/>
</dbReference>
<dbReference type="PANTHER" id="PTHR31001:SF56">
    <property type="entry name" value="ZN(2)-C6 FUNGAL-TYPE DOMAIN-CONTAINING PROTEIN"/>
    <property type="match status" value="1"/>
</dbReference>
<gene>
    <name evidence="5" type="ORF">WG66_4465</name>
</gene>
<feature type="region of interest" description="Disordered" evidence="3">
    <location>
        <begin position="1"/>
        <end position="39"/>
    </location>
</feature>
<evidence type="ECO:0000256" key="3">
    <source>
        <dbReference type="SAM" id="MobiDB-lite"/>
    </source>
</evidence>
<evidence type="ECO:0000256" key="2">
    <source>
        <dbReference type="ARBA" id="ARBA00023242"/>
    </source>
</evidence>
<dbReference type="GO" id="GO:0006351">
    <property type="term" value="P:DNA-templated transcription"/>
    <property type="evidence" value="ECO:0007669"/>
    <property type="project" value="InterPro"/>
</dbReference>
<evidence type="ECO:0000259" key="4">
    <source>
        <dbReference type="SMART" id="SM00906"/>
    </source>
</evidence>
<protein>
    <recommendedName>
        <fullName evidence="4">Xylanolytic transcriptional activator regulatory domain-containing protein</fullName>
    </recommendedName>
</protein>
<evidence type="ECO:0000256" key="1">
    <source>
        <dbReference type="ARBA" id="ARBA00004123"/>
    </source>
</evidence>